<keyword evidence="4" id="KW-1185">Reference proteome</keyword>
<dbReference type="Proteomes" id="UP000813444">
    <property type="component" value="Unassembled WGS sequence"/>
</dbReference>
<evidence type="ECO:0000313" key="4">
    <source>
        <dbReference type="Proteomes" id="UP000813444"/>
    </source>
</evidence>
<dbReference type="SMART" id="SM00129">
    <property type="entry name" value="KISc"/>
    <property type="match status" value="1"/>
</dbReference>
<comment type="caution">
    <text evidence="3">The sequence shown here is derived from an EMBL/GenBank/DDBJ whole genome shotgun (WGS) entry which is preliminary data.</text>
</comment>
<dbReference type="GO" id="GO:0008017">
    <property type="term" value="F:microtubule binding"/>
    <property type="evidence" value="ECO:0007669"/>
    <property type="project" value="InterPro"/>
</dbReference>
<dbReference type="GO" id="GO:0003777">
    <property type="term" value="F:microtubule motor activity"/>
    <property type="evidence" value="ECO:0007669"/>
    <property type="project" value="InterPro"/>
</dbReference>
<dbReference type="OrthoDB" id="3176171at2759"/>
<dbReference type="PANTHER" id="PTHR24115:SF0">
    <property type="entry name" value="FI21273P1-RELATED"/>
    <property type="match status" value="1"/>
</dbReference>
<sequence length="443" mass="47836">MMARDLMSGRLPGLRSVFLSVVELVGNSAFDLLADRRPVALLEDTLGAIRVAGGEERHVKDEASLLALIEAAASLRRTASTQKNDTSSRSHAICRIRLQDEASSNADDGFLYLVDLAGSEAARDKTRHSADRLKETKDINLSLSVLKDCIRGRASLALHGGSGNPPAAAGRAAKTYIPFRQSALTKMLKHVFDPSTERQCRTVVVACVNPCLLDAGASKNTLRYAEMLRVEVPKPAAAAAYDAASPSTWSNSQLRRWIADNSGSPAISDFYLAPFETGKQLIQLPEAEFTSRCLQTPGVTSDQAAAFWTKFWSLHVDSKQAGGGGGGGGLQAHLLSSKDTRPEMAGVPFKQRIRPGMVVSWTATQGAPEHIALEKRNLALVLCAEGEGEGEGEAYRCCLVAKGLMKGSFGVFLWTQFAVRAADMEAEVLLQYDMATRLYYETL</sequence>
<comment type="caution">
    <text evidence="1">Lacks conserved residue(s) required for the propagation of feature annotation.</text>
</comment>
<gene>
    <name evidence="3" type="ORF">B0I35DRAFT_439137</name>
</gene>
<dbReference type="GO" id="GO:0016887">
    <property type="term" value="F:ATP hydrolysis activity"/>
    <property type="evidence" value="ECO:0007669"/>
    <property type="project" value="TreeGrafter"/>
</dbReference>
<dbReference type="GO" id="GO:0005874">
    <property type="term" value="C:microtubule"/>
    <property type="evidence" value="ECO:0007669"/>
    <property type="project" value="TreeGrafter"/>
</dbReference>
<dbReference type="Gene3D" id="3.40.850.10">
    <property type="entry name" value="Kinesin motor domain"/>
    <property type="match status" value="1"/>
</dbReference>
<name>A0A8K0WMX2_9HYPO</name>
<dbReference type="InterPro" id="IPR027640">
    <property type="entry name" value="Kinesin-like_fam"/>
</dbReference>
<evidence type="ECO:0000259" key="2">
    <source>
        <dbReference type="PROSITE" id="PS50067"/>
    </source>
</evidence>
<feature type="domain" description="Kinesin motor" evidence="2">
    <location>
        <begin position="1"/>
        <end position="231"/>
    </location>
</feature>
<protein>
    <submittedName>
        <fullName evidence="3">P-loop containing nucleoside triphosphate hydrolase protein</fullName>
    </submittedName>
</protein>
<dbReference type="PANTHER" id="PTHR24115">
    <property type="entry name" value="KINESIN-RELATED"/>
    <property type="match status" value="1"/>
</dbReference>
<dbReference type="AlphaFoldDB" id="A0A8K0WMX2"/>
<dbReference type="EMBL" id="JAGPNK010000012">
    <property type="protein sequence ID" value="KAH7310490.1"/>
    <property type="molecule type" value="Genomic_DNA"/>
</dbReference>
<evidence type="ECO:0000256" key="1">
    <source>
        <dbReference type="PROSITE-ProRule" id="PRU00283"/>
    </source>
</evidence>
<dbReference type="Pfam" id="PF00225">
    <property type="entry name" value="Kinesin"/>
    <property type="match status" value="1"/>
</dbReference>
<dbReference type="InterPro" id="IPR036961">
    <property type="entry name" value="Kinesin_motor_dom_sf"/>
</dbReference>
<keyword evidence="3" id="KW-0378">Hydrolase</keyword>
<proteinExistence type="inferred from homology"/>
<reference evidence="3" key="1">
    <citation type="journal article" date="2021" name="Nat. Commun.">
        <title>Genetic determinants of endophytism in the Arabidopsis root mycobiome.</title>
        <authorList>
            <person name="Mesny F."/>
            <person name="Miyauchi S."/>
            <person name="Thiergart T."/>
            <person name="Pickel B."/>
            <person name="Atanasova L."/>
            <person name="Karlsson M."/>
            <person name="Huettel B."/>
            <person name="Barry K.W."/>
            <person name="Haridas S."/>
            <person name="Chen C."/>
            <person name="Bauer D."/>
            <person name="Andreopoulos W."/>
            <person name="Pangilinan J."/>
            <person name="LaButti K."/>
            <person name="Riley R."/>
            <person name="Lipzen A."/>
            <person name="Clum A."/>
            <person name="Drula E."/>
            <person name="Henrissat B."/>
            <person name="Kohler A."/>
            <person name="Grigoriev I.V."/>
            <person name="Martin F.M."/>
            <person name="Hacquard S."/>
        </authorList>
    </citation>
    <scope>NUCLEOTIDE SEQUENCE</scope>
    <source>
        <strain evidence="3">MPI-CAGE-CH-0235</strain>
    </source>
</reference>
<dbReference type="GO" id="GO:0007018">
    <property type="term" value="P:microtubule-based movement"/>
    <property type="evidence" value="ECO:0007669"/>
    <property type="project" value="InterPro"/>
</dbReference>
<organism evidence="3 4">
    <name type="scientific">Stachybotrys elegans</name>
    <dbReference type="NCBI Taxonomy" id="80388"/>
    <lineage>
        <taxon>Eukaryota</taxon>
        <taxon>Fungi</taxon>
        <taxon>Dikarya</taxon>
        <taxon>Ascomycota</taxon>
        <taxon>Pezizomycotina</taxon>
        <taxon>Sordariomycetes</taxon>
        <taxon>Hypocreomycetidae</taxon>
        <taxon>Hypocreales</taxon>
        <taxon>Stachybotryaceae</taxon>
        <taxon>Stachybotrys</taxon>
    </lineage>
</organism>
<dbReference type="GO" id="GO:0005524">
    <property type="term" value="F:ATP binding"/>
    <property type="evidence" value="ECO:0007669"/>
    <property type="project" value="InterPro"/>
</dbReference>
<dbReference type="InterPro" id="IPR027417">
    <property type="entry name" value="P-loop_NTPase"/>
</dbReference>
<accession>A0A8K0WMX2</accession>
<comment type="similarity">
    <text evidence="1">Belongs to the TRAFAC class myosin-kinesin ATPase superfamily. Kinesin family.</text>
</comment>
<dbReference type="InterPro" id="IPR001752">
    <property type="entry name" value="Kinesin_motor_dom"/>
</dbReference>
<evidence type="ECO:0000313" key="3">
    <source>
        <dbReference type="EMBL" id="KAH7310490.1"/>
    </source>
</evidence>
<dbReference type="GO" id="GO:0005871">
    <property type="term" value="C:kinesin complex"/>
    <property type="evidence" value="ECO:0007669"/>
    <property type="project" value="TreeGrafter"/>
</dbReference>
<dbReference type="PRINTS" id="PR00380">
    <property type="entry name" value="KINESINHEAVY"/>
</dbReference>
<dbReference type="PROSITE" id="PS50067">
    <property type="entry name" value="KINESIN_MOTOR_2"/>
    <property type="match status" value="1"/>
</dbReference>
<dbReference type="SUPFAM" id="SSF52540">
    <property type="entry name" value="P-loop containing nucleoside triphosphate hydrolases"/>
    <property type="match status" value="1"/>
</dbReference>
<dbReference type="GO" id="GO:0005819">
    <property type="term" value="C:spindle"/>
    <property type="evidence" value="ECO:0007669"/>
    <property type="project" value="TreeGrafter"/>
</dbReference>